<evidence type="ECO:0000256" key="7">
    <source>
        <dbReference type="ARBA" id="ARBA00023146"/>
    </source>
</evidence>
<dbReference type="Gene3D" id="1.10.240.10">
    <property type="entry name" value="Tyrosyl-Transfer RNA Synthetase"/>
    <property type="match status" value="1"/>
</dbReference>
<evidence type="ECO:0000256" key="4">
    <source>
        <dbReference type="ARBA" id="ARBA00022840"/>
    </source>
</evidence>
<keyword evidence="3 11" id="KW-0547">Nucleotide-binding</keyword>
<dbReference type="CDD" id="cd00165">
    <property type="entry name" value="S4"/>
    <property type="match status" value="1"/>
</dbReference>
<comment type="caution">
    <text evidence="13">The sequence shown here is derived from an EMBL/GenBank/DDBJ whole genome shotgun (WGS) entry which is preliminary data.</text>
</comment>
<dbReference type="Proteomes" id="UP000177821">
    <property type="component" value="Unassembled WGS sequence"/>
</dbReference>
<evidence type="ECO:0000256" key="3">
    <source>
        <dbReference type="ARBA" id="ARBA00022741"/>
    </source>
</evidence>
<keyword evidence="4 11" id="KW-0067">ATP-binding</keyword>
<dbReference type="SUPFAM" id="SSF55174">
    <property type="entry name" value="Alpha-L RNA-binding motif"/>
    <property type="match status" value="1"/>
</dbReference>
<reference evidence="13 14" key="1">
    <citation type="journal article" date="2016" name="Nat. Commun.">
        <title>Thousands of microbial genomes shed light on interconnected biogeochemical processes in an aquifer system.</title>
        <authorList>
            <person name="Anantharaman K."/>
            <person name="Brown C.T."/>
            <person name="Hug L.A."/>
            <person name="Sharon I."/>
            <person name="Castelle C.J."/>
            <person name="Probst A.J."/>
            <person name="Thomas B.C."/>
            <person name="Singh A."/>
            <person name="Wilkins M.J."/>
            <person name="Karaoz U."/>
            <person name="Brodie E.L."/>
            <person name="Williams K.H."/>
            <person name="Hubbard S.S."/>
            <person name="Banfield J.F."/>
        </authorList>
    </citation>
    <scope>NUCLEOTIDE SEQUENCE [LARGE SCALE GENOMIC DNA]</scope>
</reference>
<organism evidence="13 14">
    <name type="scientific">Candidatus Woykebacteria bacterium RIFCSPHIGHO2_02_FULL_43_16b</name>
    <dbReference type="NCBI Taxonomy" id="1802601"/>
    <lineage>
        <taxon>Bacteria</taxon>
        <taxon>Candidatus Woykeibacteriota</taxon>
    </lineage>
</organism>
<dbReference type="InterPro" id="IPR036986">
    <property type="entry name" value="S4_RNA-bd_sf"/>
</dbReference>
<comment type="similarity">
    <text evidence="11">Belongs to the class-I aminoacyl-tRNA synthetase family.</text>
</comment>
<evidence type="ECO:0000259" key="12">
    <source>
        <dbReference type="Pfam" id="PF22421"/>
    </source>
</evidence>
<dbReference type="PANTHER" id="PTHR11766">
    <property type="entry name" value="TYROSYL-TRNA SYNTHETASE"/>
    <property type="match status" value="1"/>
</dbReference>
<accession>A0A1G1WLE0</accession>
<dbReference type="CDD" id="cd00805">
    <property type="entry name" value="TyrRS_core"/>
    <property type="match status" value="1"/>
</dbReference>
<evidence type="ECO:0000313" key="13">
    <source>
        <dbReference type="EMBL" id="OGY28568.1"/>
    </source>
</evidence>
<keyword evidence="7 11" id="KW-0030">Aminoacyl-tRNA synthetase</keyword>
<dbReference type="NCBIfam" id="TIGR00234">
    <property type="entry name" value="tyrS"/>
    <property type="match status" value="1"/>
</dbReference>
<dbReference type="InterPro" id="IPR002305">
    <property type="entry name" value="aa-tRNA-synth_Ic"/>
</dbReference>
<evidence type="ECO:0000256" key="9">
    <source>
        <dbReference type="NCBIfam" id="TIGR00234"/>
    </source>
</evidence>
<keyword evidence="6 11" id="KW-0648">Protein biosynthesis</keyword>
<dbReference type="PROSITE" id="PS50889">
    <property type="entry name" value="S4"/>
    <property type="match status" value="1"/>
</dbReference>
<protein>
    <recommendedName>
        <fullName evidence="1 9">Tyrosine--tRNA ligase</fullName>
        <ecNumber evidence="1 9">6.1.1.1</ecNumber>
    </recommendedName>
</protein>
<dbReference type="InterPro" id="IPR014729">
    <property type="entry name" value="Rossmann-like_a/b/a_fold"/>
</dbReference>
<dbReference type="PRINTS" id="PR01040">
    <property type="entry name" value="TRNASYNTHTYR"/>
</dbReference>
<evidence type="ECO:0000256" key="1">
    <source>
        <dbReference type="ARBA" id="ARBA00013160"/>
    </source>
</evidence>
<dbReference type="GO" id="GO:0005829">
    <property type="term" value="C:cytosol"/>
    <property type="evidence" value="ECO:0007669"/>
    <property type="project" value="TreeGrafter"/>
</dbReference>
<sequence>MSDLETALKRGVEKIYPSEEELRKVLDTDKKITLYCGYDPTAPDLHLGHAITLLKLADFQKLGHKVIFLIGDFTGMIGDPTDKSATRVKLTREQVEENAKTFKDQGGKILNFGGTNSAEVKFNSEWNDKVTFRDLIEIASHFTVQQMIERDMFDKRIKENKPISLHEFLYPLMQGYDSVAMNVDLEIGGSDQTFNMLAGRTLMKQLKGKEKFVLTLQLLEDDQGRKMSKSEGSFISLRDNPNDMYAKVMAFPDGMITKAFILCTRVEEARVEQYDQQLKSGENPINVKKILAYEVIKLLNNEHVAKEAQENFESVVQRKELPSNIPVITLSTPKSVATITNILVSANFAGSNSEARRLISQGSVSDDGEKITDFNFIPESGSIIKSGKKHIAKIVYKGEQ</sequence>
<dbReference type="Gene3D" id="3.10.290.10">
    <property type="entry name" value="RNA-binding S4 domain"/>
    <property type="match status" value="1"/>
</dbReference>
<dbReference type="InterPro" id="IPR001412">
    <property type="entry name" value="aa-tRNA-synth_I_CS"/>
</dbReference>
<evidence type="ECO:0000256" key="8">
    <source>
        <dbReference type="ARBA" id="ARBA00048248"/>
    </source>
</evidence>
<dbReference type="PROSITE" id="PS00178">
    <property type="entry name" value="AA_TRNA_LIGASE_I"/>
    <property type="match status" value="1"/>
</dbReference>
<dbReference type="GO" id="GO:0005524">
    <property type="term" value="F:ATP binding"/>
    <property type="evidence" value="ECO:0007669"/>
    <property type="project" value="UniProtKB-KW"/>
</dbReference>
<keyword evidence="2 11" id="KW-0436">Ligase</keyword>
<dbReference type="EMBL" id="MHCX01000048">
    <property type="protein sequence ID" value="OGY28568.1"/>
    <property type="molecule type" value="Genomic_DNA"/>
</dbReference>
<feature type="domain" description="Tyrosine--tRNA ligase SYY-like C-terminal" evidence="12">
    <location>
        <begin position="323"/>
        <end position="377"/>
    </location>
</feature>
<dbReference type="GO" id="GO:0003723">
    <property type="term" value="F:RNA binding"/>
    <property type="evidence" value="ECO:0007669"/>
    <property type="project" value="UniProtKB-KW"/>
</dbReference>
<evidence type="ECO:0000256" key="2">
    <source>
        <dbReference type="ARBA" id="ARBA00022598"/>
    </source>
</evidence>
<dbReference type="AlphaFoldDB" id="A0A1G1WLE0"/>
<dbReference type="InterPro" id="IPR002307">
    <property type="entry name" value="Tyr-tRNA-ligase"/>
</dbReference>
<dbReference type="Gene3D" id="3.40.50.620">
    <property type="entry name" value="HUPs"/>
    <property type="match status" value="1"/>
</dbReference>
<dbReference type="InterPro" id="IPR024088">
    <property type="entry name" value="Tyr-tRNA-ligase_bac-type"/>
</dbReference>
<dbReference type="Pfam" id="PF22421">
    <property type="entry name" value="SYY_C-terminal"/>
    <property type="match status" value="1"/>
</dbReference>
<evidence type="ECO:0000256" key="11">
    <source>
        <dbReference type="RuleBase" id="RU363036"/>
    </source>
</evidence>
<name>A0A1G1WLE0_9BACT</name>
<evidence type="ECO:0000313" key="14">
    <source>
        <dbReference type="Proteomes" id="UP000177821"/>
    </source>
</evidence>
<evidence type="ECO:0000256" key="5">
    <source>
        <dbReference type="ARBA" id="ARBA00022884"/>
    </source>
</evidence>
<dbReference type="PANTHER" id="PTHR11766:SF1">
    <property type="entry name" value="TYROSINE--TRNA LIGASE"/>
    <property type="match status" value="1"/>
</dbReference>
<dbReference type="EC" id="6.1.1.1" evidence="1 9"/>
<dbReference type="Pfam" id="PF00579">
    <property type="entry name" value="tRNA-synt_1b"/>
    <property type="match status" value="1"/>
</dbReference>
<dbReference type="GO" id="GO:0004831">
    <property type="term" value="F:tyrosine-tRNA ligase activity"/>
    <property type="evidence" value="ECO:0007669"/>
    <property type="project" value="UniProtKB-UniRule"/>
</dbReference>
<keyword evidence="5 10" id="KW-0694">RNA-binding</keyword>
<gene>
    <name evidence="13" type="ORF">A3J50_04010</name>
</gene>
<dbReference type="SUPFAM" id="SSF52374">
    <property type="entry name" value="Nucleotidylyl transferase"/>
    <property type="match status" value="1"/>
</dbReference>
<comment type="catalytic activity">
    <reaction evidence="8">
        <text>tRNA(Tyr) + L-tyrosine + ATP = L-tyrosyl-tRNA(Tyr) + AMP + diphosphate + H(+)</text>
        <dbReference type="Rhea" id="RHEA:10220"/>
        <dbReference type="Rhea" id="RHEA-COMP:9706"/>
        <dbReference type="Rhea" id="RHEA-COMP:9707"/>
        <dbReference type="ChEBI" id="CHEBI:15378"/>
        <dbReference type="ChEBI" id="CHEBI:30616"/>
        <dbReference type="ChEBI" id="CHEBI:33019"/>
        <dbReference type="ChEBI" id="CHEBI:58315"/>
        <dbReference type="ChEBI" id="CHEBI:78442"/>
        <dbReference type="ChEBI" id="CHEBI:78536"/>
        <dbReference type="ChEBI" id="CHEBI:456215"/>
        <dbReference type="EC" id="6.1.1.1"/>
    </reaction>
</comment>
<evidence type="ECO:0000256" key="10">
    <source>
        <dbReference type="PROSITE-ProRule" id="PRU00182"/>
    </source>
</evidence>
<dbReference type="GO" id="GO:0006437">
    <property type="term" value="P:tyrosyl-tRNA aminoacylation"/>
    <property type="evidence" value="ECO:0007669"/>
    <property type="project" value="UniProtKB-UniRule"/>
</dbReference>
<dbReference type="InterPro" id="IPR054608">
    <property type="entry name" value="SYY-like_C"/>
</dbReference>
<proteinExistence type="inferred from homology"/>
<evidence type="ECO:0000256" key="6">
    <source>
        <dbReference type="ARBA" id="ARBA00022917"/>
    </source>
</evidence>